<keyword evidence="2" id="KW-0597">Phosphoprotein</keyword>
<evidence type="ECO:0000313" key="6">
    <source>
        <dbReference type="EMBL" id="CAE8584195.1"/>
    </source>
</evidence>
<dbReference type="AlphaFoldDB" id="A0A813DCI5"/>
<dbReference type="EMBL" id="CAJNNV010001045">
    <property type="protein sequence ID" value="CAE8584195.1"/>
    <property type="molecule type" value="Genomic_DNA"/>
</dbReference>
<dbReference type="SMART" id="SM00825">
    <property type="entry name" value="PKS_KS"/>
    <property type="match status" value="1"/>
</dbReference>
<proteinExistence type="inferred from homology"/>
<dbReference type="Proteomes" id="UP000654075">
    <property type="component" value="Unassembled WGS sequence"/>
</dbReference>
<dbReference type="PANTHER" id="PTHR43775">
    <property type="entry name" value="FATTY ACID SYNTHASE"/>
    <property type="match status" value="1"/>
</dbReference>
<dbReference type="InterPro" id="IPR014031">
    <property type="entry name" value="Ketoacyl_synth_C"/>
</dbReference>
<name>A0A813DCI5_POLGL</name>
<evidence type="ECO:0000256" key="1">
    <source>
        <dbReference type="ARBA" id="ARBA00022450"/>
    </source>
</evidence>
<dbReference type="Pfam" id="PF00109">
    <property type="entry name" value="ketoacyl-synt"/>
    <property type="match status" value="1"/>
</dbReference>
<evidence type="ECO:0000256" key="2">
    <source>
        <dbReference type="ARBA" id="ARBA00022553"/>
    </source>
</evidence>
<keyword evidence="1" id="KW-0596">Phosphopantetheine</keyword>
<dbReference type="Pfam" id="PF02801">
    <property type="entry name" value="Ketoacyl-synt_C"/>
    <property type="match status" value="1"/>
</dbReference>
<feature type="domain" description="Ketosynthase family 3 (KS3)" evidence="5">
    <location>
        <begin position="154"/>
        <end position="587"/>
    </location>
</feature>
<keyword evidence="4" id="KW-0472">Membrane</keyword>
<gene>
    <name evidence="6" type="ORF">PGLA1383_LOCUS3133</name>
</gene>
<dbReference type="PANTHER" id="PTHR43775:SF37">
    <property type="entry name" value="SI:DKEY-61P9.11"/>
    <property type="match status" value="1"/>
</dbReference>
<protein>
    <recommendedName>
        <fullName evidence="5">Ketosynthase family 3 (KS3) domain-containing protein</fullName>
    </recommendedName>
</protein>
<organism evidence="6 7">
    <name type="scientific">Polarella glacialis</name>
    <name type="common">Dinoflagellate</name>
    <dbReference type="NCBI Taxonomy" id="89957"/>
    <lineage>
        <taxon>Eukaryota</taxon>
        <taxon>Sar</taxon>
        <taxon>Alveolata</taxon>
        <taxon>Dinophyceae</taxon>
        <taxon>Suessiales</taxon>
        <taxon>Suessiaceae</taxon>
        <taxon>Polarella</taxon>
    </lineage>
</organism>
<evidence type="ECO:0000256" key="4">
    <source>
        <dbReference type="SAM" id="Phobius"/>
    </source>
</evidence>
<dbReference type="InterPro" id="IPR016039">
    <property type="entry name" value="Thiolase-like"/>
</dbReference>
<evidence type="ECO:0000259" key="5">
    <source>
        <dbReference type="PROSITE" id="PS52004"/>
    </source>
</evidence>
<dbReference type="GO" id="GO:0006633">
    <property type="term" value="P:fatty acid biosynthetic process"/>
    <property type="evidence" value="ECO:0007669"/>
    <property type="project" value="TreeGrafter"/>
</dbReference>
<keyword evidence="7" id="KW-1185">Reference proteome</keyword>
<comment type="similarity">
    <text evidence="3">Belongs to the thiolase-like superfamily. Beta-ketoacyl-ACP synthases family.</text>
</comment>
<dbReference type="OrthoDB" id="10265467at2759"/>
<dbReference type="GO" id="GO:0004312">
    <property type="term" value="F:fatty acid synthase activity"/>
    <property type="evidence" value="ECO:0007669"/>
    <property type="project" value="TreeGrafter"/>
</dbReference>
<dbReference type="PROSITE" id="PS52004">
    <property type="entry name" value="KS3_2"/>
    <property type="match status" value="1"/>
</dbReference>
<dbReference type="InterPro" id="IPR020841">
    <property type="entry name" value="PKS_Beta-ketoAc_synthase_dom"/>
</dbReference>
<keyword evidence="4" id="KW-1133">Transmembrane helix</keyword>
<keyword evidence="3" id="KW-0808">Transferase</keyword>
<dbReference type="SUPFAM" id="SSF53901">
    <property type="entry name" value="Thiolase-like"/>
    <property type="match status" value="1"/>
</dbReference>
<comment type="caution">
    <text evidence="6">The sequence shown here is derived from an EMBL/GenBank/DDBJ whole genome shotgun (WGS) entry which is preliminary data.</text>
</comment>
<sequence>MMLPLAPFALDFLPHSRTSSMVRLPLTSGDVEKPGQHVSDEDIASGLVDDHIQFLKRRRLCMFLMTATGGGELTLLPKDSDAPSVALPIVAGRLVVFRHGRMSYAYSPQAATDLVLQAWVLTAPEQLKILRVEGDQRSKDEMYGLLSGPNTPEGPCVNVFGIGLNLPGDSHGSEHNFWAACVAGTDGQVKVPYARFDIDEYCRVGDDWQLGYSYTCHGGFVGQDIYAFDNEFFNVPKEEAFILAPASRQLLEKGYEALFNSGFRKKDLRGRRIGVYIGHSGDDWAMPCGPTMGSDDCHKYGAQARQWSCIAGRLCFALGLKGPQALLDTACSSALVAYGVGHTALRRCQAFQSNCGADSGLSEALMAGANLMPGPGNYINLSGPHMLSAAGRCFTFNATADGFERGEGASAFFVRSQDMDSREARAAVIGACMNQDGRSASMTAPNGPSQQECIRGSMREACLEANQVTCGELHGTGTALGDPIEVGALRGVMQNRNIPMLQTSAKSLIGHLEANAGQAGMIKCMLMCSACAGTPNCHLQVLNPHLDVNGYPTIFDTEICDYGNQSGYSGVSSFGFGGANARADIFAAASRGARKTGALDLEKVDYVTLSCPFDEGPMHHIDGREVPLAASSRYQRGRYRANAIRDEFASYDYNSSLYDGQYQLRPPTAEQSCDEAPTEPIFIVGSWDAFQEAREMQPVDGDRTWTALVQLGETRCERFQLRVGNDKLRAIYPAVRNGSTRTRVVGPHHQGEGLYWMLDGRDEEVPAGSMFRLTFGWGLSVFQITVCCDLLVVFTVACCCFVVACCDL</sequence>
<evidence type="ECO:0000313" key="7">
    <source>
        <dbReference type="Proteomes" id="UP000654075"/>
    </source>
</evidence>
<feature type="transmembrane region" description="Helical" evidence="4">
    <location>
        <begin position="775"/>
        <end position="804"/>
    </location>
</feature>
<dbReference type="InterPro" id="IPR050091">
    <property type="entry name" value="PKS_NRPS_Biosynth_Enz"/>
</dbReference>
<dbReference type="InterPro" id="IPR014030">
    <property type="entry name" value="Ketoacyl_synth_N"/>
</dbReference>
<keyword evidence="4" id="KW-0812">Transmembrane</keyword>
<dbReference type="CDD" id="cd00833">
    <property type="entry name" value="PKS"/>
    <property type="match status" value="1"/>
</dbReference>
<reference evidence="6" key="1">
    <citation type="submission" date="2021-02" db="EMBL/GenBank/DDBJ databases">
        <authorList>
            <person name="Dougan E. K."/>
            <person name="Rhodes N."/>
            <person name="Thang M."/>
            <person name="Chan C."/>
        </authorList>
    </citation>
    <scope>NUCLEOTIDE SEQUENCE</scope>
</reference>
<evidence type="ECO:0000256" key="3">
    <source>
        <dbReference type="RuleBase" id="RU003694"/>
    </source>
</evidence>
<dbReference type="Gene3D" id="3.40.47.10">
    <property type="match status" value="1"/>
</dbReference>
<accession>A0A813DCI5</accession>